<accession>A0A6U1WKC4</accession>
<keyword evidence="1 2" id="KW-0238">DNA-binding</keyword>
<evidence type="ECO:0000259" key="4">
    <source>
        <dbReference type="PROSITE" id="PS50118"/>
    </source>
</evidence>
<feature type="compositionally biased region" description="Acidic residues" evidence="3">
    <location>
        <begin position="111"/>
        <end position="142"/>
    </location>
</feature>
<evidence type="ECO:0000256" key="2">
    <source>
        <dbReference type="PROSITE-ProRule" id="PRU00267"/>
    </source>
</evidence>
<feature type="DNA-binding region" description="HMG box" evidence="2">
    <location>
        <begin position="11"/>
        <end position="72"/>
    </location>
</feature>
<evidence type="ECO:0000313" key="5">
    <source>
        <dbReference type="EMBL" id="CAE2232520.1"/>
    </source>
</evidence>
<dbReference type="Gene3D" id="1.10.30.10">
    <property type="entry name" value="High mobility group box domain"/>
    <property type="match status" value="1"/>
</dbReference>
<dbReference type="InterPro" id="IPR050342">
    <property type="entry name" value="HMGB"/>
</dbReference>
<dbReference type="SUPFAM" id="SSF47095">
    <property type="entry name" value="HMG-box"/>
    <property type="match status" value="1"/>
</dbReference>
<dbReference type="SMART" id="SM00398">
    <property type="entry name" value="HMG"/>
    <property type="match status" value="1"/>
</dbReference>
<proteinExistence type="predicted"/>
<dbReference type="GO" id="GO:0003677">
    <property type="term" value="F:DNA binding"/>
    <property type="evidence" value="ECO:0007669"/>
    <property type="project" value="UniProtKB-UniRule"/>
</dbReference>
<dbReference type="PROSITE" id="PS50118">
    <property type="entry name" value="HMG_BOX_2"/>
    <property type="match status" value="1"/>
</dbReference>
<keyword evidence="2" id="KW-0539">Nucleus</keyword>
<name>A0A6U1WKC4_9EUKA</name>
<organism evidence="6">
    <name type="scientific">Vannella robusta</name>
    <dbReference type="NCBI Taxonomy" id="1487602"/>
    <lineage>
        <taxon>Eukaryota</taxon>
        <taxon>Amoebozoa</taxon>
        <taxon>Discosea</taxon>
        <taxon>Flabellinia</taxon>
        <taxon>Vannellidae</taxon>
        <taxon>Vannella</taxon>
    </lineage>
</organism>
<gene>
    <name evidence="5" type="ORF">VSP0166_LOCUS13899</name>
    <name evidence="6" type="ORF">VSP0166_LOCUS13900</name>
</gene>
<dbReference type="PANTHER" id="PTHR48112">
    <property type="entry name" value="HIGH MOBILITY GROUP PROTEIN DSP1"/>
    <property type="match status" value="1"/>
</dbReference>
<dbReference type="GO" id="GO:0005634">
    <property type="term" value="C:nucleus"/>
    <property type="evidence" value="ECO:0007669"/>
    <property type="project" value="UniProtKB-UniRule"/>
</dbReference>
<dbReference type="PANTHER" id="PTHR48112:SF22">
    <property type="entry name" value="MITOCHONDRIAL TRANSCRIPTION FACTOR A, ISOFORM B"/>
    <property type="match status" value="1"/>
</dbReference>
<dbReference type="Pfam" id="PF00505">
    <property type="entry name" value="HMG_box"/>
    <property type="match status" value="1"/>
</dbReference>
<reference evidence="6" key="1">
    <citation type="submission" date="2021-01" db="EMBL/GenBank/DDBJ databases">
        <authorList>
            <person name="Corre E."/>
            <person name="Pelletier E."/>
            <person name="Niang G."/>
            <person name="Scheremetjew M."/>
            <person name="Finn R."/>
            <person name="Kale V."/>
            <person name="Holt S."/>
            <person name="Cochrane G."/>
            <person name="Meng A."/>
            <person name="Brown T."/>
            <person name="Cohen L."/>
        </authorList>
    </citation>
    <scope>NUCLEOTIDE SEQUENCE</scope>
    <source>
        <strain evidence="6">DIVA3 518/3/11/1/6</strain>
    </source>
</reference>
<sequence length="152" mass="17558">MTEKKVQLPRPKRSESNFLVFCQEQRQKADGTVPLKELAAKWETLDAKSKQIYDQKSALLLLKYQRDMADYFESLEETEPEISSPPEKKRKLNDQSSEDKQKSAKTNHQEEPEESSSGESDGIEDSEDATSSGEEEESEESEREEKLRIKRK</sequence>
<dbReference type="InterPro" id="IPR036910">
    <property type="entry name" value="HMG_box_dom_sf"/>
</dbReference>
<evidence type="ECO:0000256" key="3">
    <source>
        <dbReference type="SAM" id="MobiDB-lite"/>
    </source>
</evidence>
<dbReference type="EMBL" id="HBKP01019633">
    <property type="protein sequence ID" value="CAE2232521.1"/>
    <property type="molecule type" value="Transcribed_RNA"/>
</dbReference>
<protein>
    <recommendedName>
        <fullName evidence="4">HMG box domain-containing protein</fullName>
    </recommendedName>
</protein>
<dbReference type="EMBL" id="HBKP01019632">
    <property type="protein sequence ID" value="CAE2232520.1"/>
    <property type="molecule type" value="Transcribed_RNA"/>
</dbReference>
<feature type="compositionally biased region" description="Basic and acidic residues" evidence="3">
    <location>
        <begin position="143"/>
        <end position="152"/>
    </location>
</feature>
<dbReference type="GO" id="GO:0006357">
    <property type="term" value="P:regulation of transcription by RNA polymerase II"/>
    <property type="evidence" value="ECO:0007669"/>
    <property type="project" value="TreeGrafter"/>
</dbReference>
<feature type="region of interest" description="Disordered" evidence="3">
    <location>
        <begin position="75"/>
        <end position="152"/>
    </location>
</feature>
<evidence type="ECO:0000256" key="1">
    <source>
        <dbReference type="ARBA" id="ARBA00023125"/>
    </source>
</evidence>
<feature type="compositionally biased region" description="Basic and acidic residues" evidence="3">
    <location>
        <begin position="97"/>
        <end position="110"/>
    </location>
</feature>
<feature type="domain" description="HMG box" evidence="4">
    <location>
        <begin position="11"/>
        <end position="72"/>
    </location>
</feature>
<dbReference type="AlphaFoldDB" id="A0A6U1WKC4"/>
<dbReference type="InterPro" id="IPR009071">
    <property type="entry name" value="HMG_box_dom"/>
</dbReference>
<evidence type="ECO:0000313" key="6">
    <source>
        <dbReference type="EMBL" id="CAE2232521.1"/>
    </source>
</evidence>